<feature type="transmembrane region" description="Helical" evidence="7">
    <location>
        <begin position="132"/>
        <end position="153"/>
    </location>
</feature>
<evidence type="ECO:0000256" key="1">
    <source>
        <dbReference type="ARBA" id="ARBA00004651"/>
    </source>
</evidence>
<organism evidence="10 11">
    <name type="scientific">Streptomyces sirii</name>
    <dbReference type="NCBI Taxonomy" id="3127701"/>
    <lineage>
        <taxon>Bacteria</taxon>
        <taxon>Bacillati</taxon>
        <taxon>Actinomycetota</taxon>
        <taxon>Actinomycetes</taxon>
        <taxon>Kitasatosporales</taxon>
        <taxon>Streptomycetaceae</taxon>
        <taxon>Streptomyces</taxon>
    </lineage>
</organism>
<accession>A0ABZ2QWB2</accession>
<dbReference type="Gene3D" id="3.40.50.300">
    <property type="entry name" value="P-loop containing nucleotide triphosphate hydrolases"/>
    <property type="match status" value="1"/>
</dbReference>
<feature type="transmembrane region" description="Helical" evidence="7">
    <location>
        <begin position="21"/>
        <end position="46"/>
    </location>
</feature>
<dbReference type="Gene3D" id="1.20.1560.10">
    <property type="entry name" value="ABC transporter type 1, transmembrane domain"/>
    <property type="match status" value="1"/>
</dbReference>
<dbReference type="PANTHER" id="PTHR43394:SF1">
    <property type="entry name" value="ATP-BINDING CASSETTE SUB-FAMILY B MEMBER 10, MITOCHONDRIAL"/>
    <property type="match status" value="1"/>
</dbReference>
<dbReference type="InterPro" id="IPR027417">
    <property type="entry name" value="P-loop_NTPase"/>
</dbReference>
<dbReference type="PROSITE" id="PS50893">
    <property type="entry name" value="ABC_TRANSPORTER_2"/>
    <property type="match status" value="1"/>
</dbReference>
<feature type="domain" description="ABC transporter" evidence="8">
    <location>
        <begin position="341"/>
        <end position="574"/>
    </location>
</feature>
<evidence type="ECO:0000256" key="4">
    <source>
        <dbReference type="ARBA" id="ARBA00022840"/>
    </source>
</evidence>
<dbReference type="InterPro" id="IPR011527">
    <property type="entry name" value="ABC1_TM_dom"/>
</dbReference>
<gene>
    <name evidence="10" type="ORF">WAB15_22695</name>
</gene>
<comment type="subcellular location">
    <subcellularLocation>
        <location evidence="1">Cell membrane</location>
        <topology evidence="1">Multi-pass membrane protein</topology>
    </subcellularLocation>
</comment>
<keyword evidence="11" id="KW-1185">Reference proteome</keyword>
<dbReference type="SMART" id="SM00382">
    <property type="entry name" value="AAA"/>
    <property type="match status" value="1"/>
</dbReference>
<evidence type="ECO:0000256" key="5">
    <source>
        <dbReference type="ARBA" id="ARBA00022989"/>
    </source>
</evidence>
<evidence type="ECO:0000313" key="11">
    <source>
        <dbReference type="Proteomes" id="UP001626628"/>
    </source>
</evidence>
<dbReference type="InterPro" id="IPR036640">
    <property type="entry name" value="ABC1_TM_sf"/>
</dbReference>
<dbReference type="EMBL" id="CP147982">
    <property type="protein sequence ID" value="WXK78574.1"/>
    <property type="molecule type" value="Genomic_DNA"/>
</dbReference>
<keyword evidence="5 7" id="KW-1133">Transmembrane helix</keyword>
<feature type="domain" description="ABC transmembrane type-1" evidence="9">
    <location>
        <begin position="26"/>
        <end position="304"/>
    </location>
</feature>
<evidence type="ECO:0000256" key="7">
    <source>
        <dbReference type="SAM" id="Phobius"/>
    </source>
</evidence>
<dbReference type="InterPro" id="IPR039421">
    <property type="entry name" value="Type_1_exporter"/>
</dbReference>
<proteinExistence type="predicted"/>
<dbReference type="InterPro" id="IPR017871">
    <property type="entry name" value="ABC_transporter-like_CS"/>
</dbReference>
<dbReference type="SUPFAM" id="SSF90123">
    <property type="entry name" value="ABC transporter transmembrane region"/>
    <property type="match status" value="1"/>
</dbReference>
<evidence type="ECO:0000259" key="8">
    <source>
        <dbReference type="PROSITE" id="PS50893"/>
    </source>
</evidence>
<name>A0ABZ2QWB2_9ACTN</name>
<dbReference type="Pfam" id="PF00005">
    <property type="entry name" value="ABC_tran"/>
    <property type="match status" value="1"/>
</dbReference>
<keyword evidence="2 7" id="KW-0812">Transmembrane</keyword>
<dbReference type="InterPro" id="IPR003593">
    <property type="entry name" value="AAA+_ATPase"/>
</dbReference>
<protein>
    <submittedName>
        <fullName evidence="10">ABC transporter ATP-binding protein</fullName>
    </submittedName>
</protein>
<dbReference type="InterPro" id="IPR003439">
    <property type="entry name" value="ABC_transporter-like_ATP-bd"/>
</dbReference>
<evidence type="ECO:0000259" key="9">
    <source>
        <dbReference type="PROSITE" id="PS50929"/>
    </source>
</evidence>
<dbReference type="SUPFAM" id="SSF52540">
    <property type="entry name" value="P-loop containing nucleoside triphosphate hydrolases"/>
    <property type="match status" value="1"/>
</dbReference>
<keyword evidence="3" id="KW-0547">Nucleotide-binding</keyword>
<dbReference type="Pfam" id="PF00664">
    <property type="entry name" value="ABC_membrane"/>
    <property type="match status" value="1"/>
</dbReference>
<keyword evidence="4 10" id="KW-0067">ATP-binding</keyword>
<feature type="transmembrane region" description="Helical" evidence="7">
    <location>
        <begin position="281"/>
        <end position="302"/>
    </location>
</feature>
<evidence type="ECO:0000313" key="10">
    <source>
        <dbReference type="EMBL" id="WXK78574.1"/>
    </source>
</evidence>
<dbReference type="GO" id="GO:0005524">
    <property type="term" value="F:ATP binding"/>
    <property type="evidence" value="ECO:0007669"/>
    <property type="project" value="UniProtKB-KW"/>
</dbReference>
<evidence type="ECO:0000256" key="2">
    <source>
        <dbReference type="ARBA" id="ARBA00022692"/>
    </source>
</evidence>
<dbReference type="Proteomes" id="UP001626628">
    <property type="component" value="Chromosome"/>
</dbReference>
<dbReference type="PROSITE" id="PS00211">
    <property type="entry name" value="ABC_TRANSPORTER_1"/>
    <property type="match status" value="1"/>
</dbReference>
<feature type="transmembrane region" description="Helical" evidence="7">
    <location>
        <begin position="159"/>
        <end position="180"/>
    </location>
</feature>
<reference evidence="10 11" key="1">
    <citation type="submission" date="2024-03" db="EMBL/GenBank/DDBJ databases">
        <title>The complete genome of Streptomyces sirii sp.nov.</title>
        <authorList>
            <person name="Zakalyukina Y.V."/>
            <person name="Belik A.R."/>
            <person name="Biryukov M.V."/>
            <person name="Baturina O.A."/>
            <person name="Kabilov M.R."/>
        </authorList>
    </citation>
    <scope>NUCLEOTIDE SEQUENCE [LARGE SCALE GENOMIC DNA]</scope>
    <source>
        <strain evidence="10 11">BP-8</strain>
    </source>
</reference>
<dbReference type="PROSITE" id="PS50929">
    <property type="entry name" value="ABC_TM1F"/>
    <property type="match status" value="1"/>
</dbReference>
<feature type="transmembrane region" description="Helical" evidence="7">
    <location>
        <begin position="58"/>
        <end position="84"/>
    </location>
</feature>
<keyword evidence="6 7" id="KW-0472">Membrane</keyword>
<dbReference type="PANTHER" id="PTHR43394">
    <property type="entry name" value="ATP-DEPENDENT PERMEASE MDL1, MITOCHONDRIAL"/>
    <property type="match status" value="1"/>
</dbReference>
<dbReference type="CDD" id="cd18551">
    <property type="entry name" value="ABC_6TM_LmrA_like"/>
    <property type="match status" value="1"/>
</dbReference>
<evidence type="ECO:0000256" key="6">
    <source>
        <dbReference type="ARBA" id="ARBA00023136"/>
    </source>
</evidence>
<dbReference type="RefSeq" id="WP_407287372.1">
    <property type="nucleotide sequence ID" value="NZ_CP147982.1"/>
</dbReference>
<sequence length="590" mass="62067">MPTGPEYQRLRILRELVRGRKALLTVVVLLSIISTVCNLAMPLIVARLIGAVQAHTPVLWPVVWMTASALGAAVSAAASGYLLARGGERMVHGLRTRIMGHVLRLPLHQVRTHGTGNLVTRVTADSAQLRSIVDLGILQLPISGLTTVATIVIMGYLDWVLLLATLAGFSVAGLIIGVVIKGLRRSYAAHQSALGVLAHRFTTALDALPTVKAYRAETAMTERLAEASETTSVAALRSNLLNSALNPAMGLGQQIALVAVIAAGGARYASGVLSVADFAAFLLYLMQLVAPVFVIAIGLGQLQAGLSARKRFDEVLSLSTEESADPAASPTAVSSPSGPAVRFEGVDFAYDDQSVLRGATFTVPSRGLTAVVGESGTGKSTALALIERFVTPAGGRVKVLGRDTTDWTLSGLRARITYVDQAFTLLTDTLRANLTVGHRVAPSDEALFAVLETVGLSEAVQNLPQGIDTVIGEAVDLSGGQRQRVALARALLADTEIVLFDEPTSQLDSINERSLRTVVERLAAERAVVMVTHRMSVAGHADHVVFMHGGQVPAEGTHQELLDGCPPYQALVAGERPSLTANSAVPAGQA</sequence>
<evidence type="ECO:0000256" key="3">
    <source>
        <dbReference type="ARBA" id="ARBA00022741"/>
    </source>
</evidence>